<dbReference type="PANTHER" id="PTHR21716">
    <property type="entry name" value="TRANSMEMBRANE PROTEIN"/>
    <property type="match status" value="1"/>
</dbReference>
<dbReference type="AlphaFoldDB" id="A0A0G0XI13"/>
<feature type="transmembrane region" description="Helical" evidence="8">
    <location>
        <begin position="64"/>
        <end position="86"/>
    </location>
</feature>
<comment type="caution">
    <text evidence="9">The sequence shown here is derived from an EMBL/GenBank/DDBJ whole genome shotgun (WGS) entry which is preliminary data.</text>
</comment>
<feature type="transmembrane region" description="Helical" evidence="8">
    <location>
        <begin position="35"/>
        <end position="52"/>
    </location>
</feature>
<accession>A0A0G0XI13</accession>
<evidence type="ECO:0000256" key="1">
    <source>
        <dbReference type="ARBA" id="ARBA00004651"/>
    </source>
</evidence>
<dbReference type="InterPro" id="IPR002549">
    <property type="entry name" value="AI-2E-like"/>
</dbReference>
<comment type="similarity">
    <text evidence="2">Belongs to the autoinducer-2 exporter (AI-2E) (TC 2.A.86) family.</text>
</comment>
<protein>
    <recommendedName>
        <fullName evidence="11">Permease</fullName>
    </recommendedName>
</protein>
<evidence type="ECO:0000256" key="4">
    <source>
        <dbReference type="ARBA" id="ARBA00022475"/>
    </source>
</evidence>
<dbReference type="Pfam" id="PF01594">
    <property type="entry name" value="AI-2E_transport"/>
    <property type="match status" value="1"/>
</dbReference>
<dbReference type="EMBL" id="LCAE01000006">
    <property type="protein sequence ID" value="KKR87322.1"/>
    <property type="molecule type" value="Genomic_DNA"/>
</dbReference>
<dbReference type="Proteomes" id="UP000033858">
    <property type="component" value="Unassembled WGS sequence"/>
</dbReference>
<evidence type="ECO:0000313" key="10">
    <source>
        <dbReference type="Proteomes" id="UP000033858"/>
    </source>
</evidence>
<organism evidence="9 10">
    <name type="scientific">Candidatus Woesebacteria bacterium GW2011_GWB1_41_10</name>
    <dbReference type="NCBI Taxonomy" id="1618577"/>
    <lineage>
        <taxon>Bacteria</taxon>
        <taxon>Candidatus Woeseibacteriota</taxon>
    </lineage>
</organism>
<dbReference type="PANTHER" id="PTHR21716:SF53">
    <property type="entry name" value="PERMEASE PERM-RELATED"/>
    <property type="match status" value="1"/>
</dbReference>
<dbReference type="GO" id="GO:0005886">
    <property type="term" value="C:plasma membrane"/>
    <property type="evidence" value="ECO:0007669"/>
    <property type="project" value="UniProtKB-SubCell"/>
</dbReference>
<keyword evidence="3" id="KW-0813">Transport</keyword>
<dbReference type="GO" id="GO:0055085">
    <property type="term" value="P:transmembrane transport"/>
    <property type="evidence" value="ECO:0007669"/>
    <property type="project" value="TreeGrafter"/>
</dbReference>
<keyword evidence="4" id="KW-1003">Cell membrane</keyword>
<gene>
    <name evidence="9" type="ORF">UU32_C0006G0024</name>
</gene>
<evidence type="ECO:0000313" key="9">
    <source>
        <dbReference type="EMBL" id="KKR87322.1"/>
    </source>
</evidence>
<proteinExistence type="inferred from homology"/>
<keyword evidence="7 8" id="KW-0472">Membrane</keyword>
<keyword evidence="5 8" id="KW-0812">Transmembrane</keyword>
<reference evidence="9 10" key="1">
    <citation type="journal article" date="2015" name="Nature">
        <title>rRNA introns, odd ribosomes, and small enigmatic genomes across a large radiation of phyla.</title>
        <authorList>
            <person name="Brown C.T."/>
            <person name="Hug L.A."/>
            <person name="Thomas B.C."/>
            <person name="Sharon I."/>
            <person name="Castelle C.J."/>
            <person name="Singh A."/>
            <person name="Wilkins M.J."/>
            <person name="Williams K.H."/>
            <person name="Banfield J.F."/>
        </authorList>
    </citation>
    <scope>NUCLEOTIDE SEQUENCE [LARGE SCALE GENOMIC DNA]</scope>
</reference>
<evidence type="ECO:0000256" key="2">
    <source>
        <dbReference type="ARBA" id="ARBA00009773"/>
    </source>
</evidence>
<sequence>MPRKIEISHKTVIFTVFFLLFLWFLYFIKDILLELFVALLLTAILEPLVNTLSKVKIPRGVSVLVSYILFFGAVAGVIALIVPALVEQTASFVASLPGYLSNIGIAEALSEDLVGEFLIRLGNIPGEVVRFTLSLFSNLISVLTVLVFAFYMLLARERLQDSLGFFFGDEKKKELGTIIDTLEKRLGGWARGEISLMLLVGVSTFIGLSLIGIPFALPLSILAGILEIVPYLGPVIAAIPSVIIGFGISPLTGFGVAALAFVIQQLENYVFVPKVMEKSVGVSPIITLLALAIGARVAGIVGMIISVPSVITLQVLIKQYFIKD</sequence>
<evidence type="ECO:0000256" key="3">
    <source>
        <dbReference type="ARBA" id="ARBA00022448"/>
    </source>
</evidence>
<comment type="subcellular location">
    <subcellularLocation>
        <location evidence="1">Cell membrane</location>
        <topology evidence="1">Multi-pass membrane protein</topology>
    </subcellularLocation>
</comment>
<evidence type="ECO:0000256" key="5">
    <source>
        <dbReference type="ARBA" id="ARBA00022692"/>
    </source>
</evidence>
<evidence type="ECO:0000256" key="7">
    <source>
        <dbReference type="ARBA" id="ARBA00023136"/>
    </source>
</evidence>
<keyword evidence="6 8" id="KW-1133">Transmembrane helix</keyword>
<feature type="transmembrane region" description="Helical" evidence="8">
    <location>
        <begin position="237"/>
        <end position="263"/>
    </location>
</feature>
<dbReference type="PATRIC" id="fig|1618577.3.peg.137"/>
<evidence type="ECO:0000256" key="8">
    <source>
        <dbReference type="SAM" id="Phobius"/>
    </source>
</evidence>
<name>A0A0G0XI13_9BACT</name>
<evidence type="ECO:0000256" key="6">
    <source>
        <dbReference type="ARBA" id="ARBA00022989"/>
    </source>
</evidence>
<feature type="transmembrane region" description="Helical" evidence="8">
    <location>
        <begin position="135"/>
        <end position="154"/>
    </location>
</feature>
<feature type="transmembrane region" description="Helical" evidence="8">
    <location>
        <begin position="12"/>
        <end position="29"/>
    </location>
</feature>
<evidence type="ECO:0008006" key="11">
    <source>
        <dbReference type="Google" id="ProtNLM"/>
    </source>
</evidence>
<feature type="transmembrane region" description="Helical" evidence="8">
    <location>
        <begin position="194"/>
        <end position="217"/>
    </location>
</feature>